<evidence type="ECO:0000313" key="1">
    <source>
        <dbReference type="EMBL" id="SPP99796.1"/>
    </source>
</evidence>
<keyword evidence="2" id="KW-1185">Reference proteome</keyword>
<dbReference type="EMBL" id="OUUY01000024">
    <property type="protein sequence ID" value="SPP99796.1"/>
    <property type="molecule type" value="Genomic_DNA"/>
</dbReference>
<sequence length="91" mass="9903">MDKIKVVEFLQNGVSIFGEWFSSLGARAAAKVSTALYRLQQGNFSNVKSVGQGVSEYKIDFGPGYRIYLGGEGNTSVILLGEVLRRRKAGT</sequence>
<protein>
    <recommendedName>
        <fullName evidence="3">Addiction module killer protein</fullName>
    </recommendedName>
</protein>
<name>A0A2U3QEF9_9BACT</name>
<proteinExistence type="predicted"/>
<dbReference type="PANTHER" id="PTHR41791:SF1">
    <property type="entry name" value="SSL7039 PROTEIN"/>
    <property type="match status" value="1"/>
</dbReference>
<dbReference type="NCBIfam" id="TIGR02683">
    <property type="entry name" value="upstrm_HI1419"/>
    <property type="match status" value="1"/>
</dbReference>
<gene>
    <name evidence="1" type="ORF">NBG4_120003</name>
</gene>
<dbReference type="Proteomes" id="UP000245125">
    <property type="component" value="Unassembled WGS sequence"/>
</dbReference>
<dbReference type="PANTHER" id="PTHR41791">
    <property type="entry name" value="SSL7039 PROTEIN"/>
    <property type="match status" value="1"/>
</dbReference>
<accession>A0A2U3QEF9</accession>
<organism evidence="1 2">
    <name type="scientific">Candidatus Sulfobium mesophilum</name>
    <dbReference type="NCBI Taxonomy" id="2016548"/>
    <lineage>
        <taxon>Bacteria</taxon>
        <taxon>Pseudomonadati</taxon>
        <taxon>Nitrospirota</taxon>
        <taxon>Nitrospiria</taxon>
        <taxon>Nitrospirales</taxon>
        <taxon>Nitrospiraceae</taxon>
        <taxon>Candidatus Sulfobium</taxon>
    </lineage>
</organism>
<evidence type="ECO:0000313" key="2">
    <source>
        <dbReference type="Proteomes" id="UP000245125"/>
    </source>
</evidence>
<dbReference type="InterPro" id="IPR014056">
    <property type="entry name" value="TypeIITA-like_toxin_pred"/>
</dbReference>
<evidence type="ECO:0008006" key="3">
    <source>
        <dbReference type="Google" id="ProtNLM"/>
    </source>
</evidence>
<dbReference type="AlphaFoldDB" id="A0A2U3QEF9"/>
<reference evidence="2" key="1">
    <citation type="submission" date="2018-03" db="EMBL/GenBank/DDBJ databases">
        <authorList>
            <person name="Zecchin S."/>
        </authorList>
    </citation>
    <scope>NUCLEOTIDE SEQUENCE [LARGE SCALE GENOMIC DNA]</scope>
</reference>